<dbReference type="InterPro" id="IPR011009">
    <property type="entry name" value="Kinase-like_dom_sf"/>
</dbReference>
<name>A0A927RA04_9ACTN</name>
<accession>A0A927RA04</accession>
<sequence length="128" mass="13851">MNLLTDAAGEHVLLDWEDAGPGMPDRVLASLLCNWGTHDGTINVGRVRRILEAYRRAGGHAALTGLESFSSVLAGYVNYYIEAQASVSLDEAQPVDMRDHATRELVSSLADPPRLDLYRALLGIAQGC</sequence>
<dbReference type="EMBL" id="JADBEM010000001">
    <property type="protein sequence ID" value="MBE1608432.1"/>
    <property type="molecule type" value="Genomic_DNA"/>
</dbReference>
<organism evidence="1 2">
    <name type="scientific">Actinopolymorpha pittospori</name>
    <dbReference type="NCBI Taxonomy" id="648752"/>
    <lineage>
        <taxon>Bacteria</taxon>
        <taxon>Bacillati</taxon>
        <taxon>Actinomycetota</taxon>
        <taxon>Actinomycetes</taxon>
        <taxon>Propionibacteriales</taxon>
        <taxon>Actinopolymorphaceae</taxon>
        <taxon>Actinopolymorpha</taxon>
    </lineage>
</organism>
<gene>
    <name evidence="1" type="ORF">HEB94_005280</name>
</gene>
<dbReference type="GO" id="GO:0016301">
    <property type="term" value="F:kinase activity"/>
    <property type="evidence" value="ECO:0007669"/>
    <property type="project" value="UniProtKB-KW"/>
</dbReference>
<dbReference type="SUPFAM" id="SSF56112">
    <property type="entry name" value="Protein kinase-like (PK-like)"/>
    <property type="match status" value="1"/>
</dbReference>
<reference evidence="1" key="1">
    <citation type="submission" date="2020-10" db="EMBL/GenBank/DDBJ databases">
        <title>Sequencing the genomes of 1000 actinobacteria strains.</title>
        <authorList>
            <person name="Klenk H.-P."/>
        </authorList>
    </citation>
    <scope>NUCLEOTIDE SEQUENCE</scope>
    <source>
        <strain evidence="1">DSM 45354</strain>
    </source>
</reference>
<dbReference type="AlphaFoldDB" id="A0A927RA04"/>
<keyword evidence="1" id="KW-0418">Kinase</keyword>
<keyword evidence="2" id="KW-1185">Reference proteome</keyword>
<dbReference type="Proteomes" id="UP000638648">
    <property type="component" value="Unassembled WGS sequence"/>
</dbReference>
<evidence type="ECO:0000313" key="1">
    <source>
        <dbReference type="EMBL" id="MBE1608432.1"/>
    </source>
</evidence>
<evidence type="ECO:0000313" key="2">
    <source>
        <dbReference type="Proteomes" id="UP000638648"/>
    </source>
</evidence>
<dbReference type="RefSeq" id="WP_192752207.1">
    <property type="nucleotide sequence ID" value="NZ_BAABJL010000134.1"/>
</dbReference>
<keyword evidence="1" id="KW-0808">Transferase</keyword>
<protein>
    <submittedName>
        <fullName evidence="1">Thiamine kinase-like enzyme</fullName>
    </submittedName>
</protein>
<proteinExistence type="predicted"/>
<comment type="caution">
    <text evidence="1">The sequence shown here is derived from an EMBL/GenBank/DDBJ whole genome shotgun (WGS) entry which is preliminary data.</text>
</comment>